<dbReference type="HAMAP" id="MF_01659">
    <property type="entry name" value="MenD"/>
    <property type="match status" value="1"/>
</dbReference>
<comment type="function">
    <text evidence="7">Catalyzes the thiamine diphosphate-dependent decarboxylation of 2-oxoglutarate and the subsequent addition of the resulting succinic semialdehyde-thiamine pyrophosphate anion to isochorismate to yield 2-succinyl-5-enolpyruvyl-6-hydroxy-3-cyclohexene-1-carboxylate (SEPHCHC).</text>
</comment>
<dbReference type="InterPro" id="IPR032264">
    <property type="entry name" value="MenD_middle"/>
</dbReference>
<evidence type="ECO:0000259" key="9">
    <source>
        <dbReference type="Pfam" id="PF16582"/>
    </source>
</evidence>
<dbReference type="EC" id="2.2.1.9" evidence="7"/>
<keyword evidence="5 7" id="KW-0786">Thiamine pyrophosphate</keyword>
<dbReference type="GO" id="GO:0009234">
    <property type="term" value="P:menaquinone biosynthetic process"/>
    <property type="evidence" value="ECO:0007669"/>
    <property type="project" value="UniProtKB-UniRule"/>
</dbReference>
<feature type="domain" description="Menaquinone biosynthesis protein MenD middle" evidence="9">
    <location>
        <begin position="188"/>
        <end position="399"/>
    </location>
</feature>
<dbReference type="InterPro" id="IPR029035">
    <property type="entry name" value="DHS-like_NAD/FAD-binding_dom"/>
</dbReference>
<dbReference type="SUPFAM" id="SSF52518">
    <property type="entry name" value="Thiamin diphosphate-binding fold (THDP-binding)"/>
    <property type="match status" value="2"/>
</dbReference>
<dbReference type="EMBL" id="CAOF01000154">
    <property type="protein sequence ID" value="CCO48713.1"/>
    <property type="molecule type" value="Genomic_DNA"/>
</dbReference>
<dbReference type="InterPro" id="IPR004433">
    <property type="entry name" value="MenaQ_synth_MenD"/>
</dbReference>
<accession>A0AAV2VVF4</accession>
<dbReference type="GO" id="GO:0070204">
    <property type="term" value="F:2-succinyl-5-enolpyruvyl-6-hydroxy-3-cyclohexene-1-carboxylic-acid synthase activity"/>
    <property type="evidence" value="ECO:0007669"/>
    <property type="project" value="UniProtKB-UniRule"/>
</dbReference>
<evidence type="ECO:0000313" key="10">
    <source>
        <dbReference type="EMBL" id="CCO48713.1"/>
    </source>
</evidence>
<dbReference type="PIRSF" id="PIRSF004983">
    <property type="entry name" value="MenD"/>
    <property type="match status" value="1"/>
</dbReference>
<dbReference type="PANTHER" id="PTHR42916">
    <property type="entry name" value="2-SUCCINYL-5-ENOLPYRUVYL-6-HYDROXY-3-CYCLOHEXENE-1-CARBOXYLATE SYNTHASE"/>
    <property type="match status" value="1"/>
</dbReference>
<comment type="similarity">
    <text evidence="7">Belongs to the TPP enzyme family. MenD subfamily.</text>
</comment>
<reference evidence="10 11" key="1">
    <citation type="journal article" date="2013" name="ISME J.">
        <title>Comparative genomics of pathogenic lineages of Vibrio nigripulchritudo identifies virulence-associated traits.</title>
        <authorList>
            <person name="Goudenege D."/>
            <person name="Labreuche Y."/>
            <person name="Krin E."/>
            <person name="Ansquer D."/>
            <person name="Mangenot S."/>
            <person name="Calteau A."/>
            <person name="Medigue C."/>
            <person name="Mazel D."/>
            <person name="Polz M.F."/>
            <person name="Le Roux F."/>
        </authorList>
    </citation>
    <scope>NUCLEOTIDE SEQUENCE [LARGE SCALE GENOMIC DNA]</scope>
    <source>
        <strain evidence="10 11">SOn1</strain>
    </source>
</reference>
<dbReference type="PANTHER" id="PTHR42916:SF1">
    <property type="entry name" value="PROTEIN PHYLLO, CHLOROPLASTIC"/>
    <property type="match status" value="1"/>
</dbReference>
<evidence type="ECO:0000256" key="6">
    <source>
        <dbReference type="ARBA" id="ARBA00023211"/>
    </source>
</evidence>
<comment type="catalytic activity">
    <reaction evidence="7">
        <text>isochorismate + 2-oxoglutarate + H(+) = 5-enolpyruvoyl-6-hydroxy-2-succinyl-cyclohex-3-ene-1-carboxylate + CO2</text>
        <dbReference type="Rhea" id="RHEA:25593"/>
        <dbReference type="ChEBI" id="CHEBI:15378"/>
        <dbReference type="ChEBI" id="CHEBI:16526"/>
        <dbReference type="ChEBI" id="CHEBI:16810"/>
        <dbReference type="ChEBI" id="CHEBI:29780"/>
        <dbReference type="ChEBI" id="CHEBI:58818"/>
        <dbReference type="EC" id="2.2.1.9"/>
    </reaction>
</comment>
<keyword evidence="2 7" id="KW-0808">Transferase</keyword>
<gene>
    <name evidence="7 10" type="primary">menD</name>
    <name evidence="10" type="ORF">VIBNISOn1_600017</name>
</gene>
<keyword evidence="3 7" id="KW-0479">Metal-binding</keyword>
<dbReference type="RefSeq" id="WP_022613113.1">
    <property type="nucleotide sequence ID" value="NZ_LK391965.1"/>
</dbReference>
<comment type="subunit">
    <text evidence="7">Homodimer.</text>
</comment>
<dbReference type="Pfam" id="PF16582">
    <property type="entry name" value="TPP_enzyme_M_2"/>
    <property type="match status" value="1"/>
</dbReference>
<comment type="pathway">
    <text evidence="7">Quinol/quinone metabolism; 1,4-dihydroxy-2-naphthoate biosynthesis; 1,4-dihydroxy-2-naphthoate from chorismate: step 2/7.</text>
</comment>
<evidence type="ECO:0000313" key="11">
    <source>
        <dbReference type="Proteomes" id="UP000018211"/>
    </source>
</evidence>
<dbReference type="NCBIfam" id="TIGR00173">
    <property type="entry name" value="menD"/>
    <property type="match status" value="1"/>
</dbReference>
<evidence type="ECO:0000256" key="5">
    <source>
        <dbReference type="ARBA" id="ARBA00023052"/>
    </source>
</evidence>
<dbReference type="InterPro" id="IPR012001">
    <property type="entry name" value="Thiamin_PyroP_enz_TPP-bd_dom"/>
</dbReference>
<dbReference type="SUPFAM" id="SSF52467">
    <property type="entry name" value="DHS-like NAD/FAD-binding domain"/>
    <property type="match status" value="1"/>
</dbReference>
<protein>
    <recommendedName>
        <fullName evidence="7">2-succinyl-5-enolpyruvyl-6-hydroxy-3-cyclohexene-1-carboxylate synthase</fullName>
        <shortName evidence="7">SEPHCHC synthase</shortName>
        <ecNumber evidence="7">2.2.1.9</ecNumber>
    </recommendedName>
    <alternativeName>
        <fullName evidence="7">Menaquinone biosynthesis protein MenD</fullName>
    </alternativeName>
</protein>
<evidence type="ECO:0000259" key="8">
    <source>
        <dbReference type="Pfam" id="PF02776"/>
    </source>
</evidence>
<evidence type="ECO:0000256" key="2">
    <source>
        <dbReference type="ARBA" id="ARBA00022679"/>
    </source>
</evidence>
<comment type="cofactor">
    <cofactor evidence="7">
        <name>Mg(2+)</name>
        <dbReference type="ChEBI" id="CHEBI:18420"/>
    </cofactor>
    <cofactor evidence="7">
        <name>Mn(2+)</name>
        <dbReference type="ChEBI" id="CHEBI:29035"/>
    </cofactor>
</comment>
<comment type="pathway">
    <text evidence="7">Quinol/quinone metabolism; menaquinone biosynthesis.</text>
</comment>
<dbReference type="GO" id="GO:0030976">
    <property type="term" value="F:thiamine pyrophosphate binding"/>
    <property type="evidence" value="ECO:0007669"/>
    <property type="project" value="UniProtKB-UniRule"/>
</dbReference>
<feature type="domain" description="Thiamine pyrophosphate enzyme N-terminal TPP-binding" evidence="8">
    <location>
        <begin position="10"/>
        <end position="124"/>
    </location>
</feature>
<dbReference type="AlphaFoldDB" id="A0AAV2VVF4"/>
<keyword evidence="1 7" id="KW-0474">Menaquinone biosynthesis</keyword>
<evidence type="ECO:0000256" key="4">
    <source>
        <dbReference type="ARBA" id="ARBA00022842"/>
    </source>
</evidence>
<evidence type="ECO:0000256" key="7">
    <source>
        <dbReference type="HAMAP-Rule" id="MF_01659"/>
    </source>
</evidence>
<dbReference type="GO" id="GO:0030145">
    <property type="term" value="F:manganese ion binding"/>
    <property type="evidence" value="ECO:0007669"/>
    <property type="project" value="UniProtKB-UniRule"/>
</dbReference>
<name>A0AAV2VVF4_9VIBR</name>
<keyword evidence="4 7" id="KW-0460">Magnesium</keyword>
<dbReference type="GO" id="GO:0000287">
    <property type="term" value="F:magnesium ion binding"/>
    <property type="evidence" value="ECO:0007669"/>
    <property type="project" value="UniProtKB-UniRule"/>
</dbReference>
<evidence type="ECO:0000256" key="3">
    <source>
        <dbReference type="ARBA" id="ARBA00022723"/>
    </source>
</evidence>
<organism evidence="10 11">
    <name type="scientific">Vibrio nigripulchritudo SOn1</name>
    <dbReference type="NCBI Taxonomy" id="1238450"/>
    <lineage>
        <taxon>Bacteria</taxon>
        <taxon>Pseudomonadati</taxon>
        <taxon>Pseudomonadota</taxon>
        <taxon>Gammaproteobacteria</taxon>
        <taxon>Vibrionales</taxon>
        <taxon>Vibrionaceae</taxon>
        <taxon>Vibrio</taxon>
    </lineage>
</organism>
<keyword evidence="6 7" id="KW-0464">Manganese</keyword>
<dbReference type="Gene3D" id="3.40.50.1220">
    <property type="entry name" value="TPP-binding domain"/>
    <property type="match status" value="1"/>
</dbReference>
<dbReference type="CDD" id="cd07037">
    <property type="entry name" value="TPP_PYR_MenD"/>
    <property type="match status" value="1"/>
</dbReference>
<dbReference type="Pfam" id="PF02776">
    <property type="entry name" value="TPP_enzyme_N"/>
    <property type="match status" value="1"/>
</dbReference>
<sequence>MIEQASLNRTWAKLILEELTRFGAEHICIAPGSRSTPLTLEADDHPNLNLHCHFDERGLGFYALGIAKSTQKPVAIVVTSGTAVANLLPAVCEANLTGEKLVLLTADRPVELIDCGANQAIEQVGIFSSHVVKALNFPSPNTRISPNWLLSSLDECLHLQAEQGGVIHINCPYPEPLYGGEPVSSDSHYFNGVRAWFTHKKPFTTKHSQVVANSINPNDFATKKGVVILGSLSLEEAQNAKKLAERLGWPIFCDPQSGVSSEYAHFDLWLRNEEAARVLRGCDFVLQFGGRLVSKRLLKWIDDRSETCDYWMVQPYNQRLNPGLRAQNRIATHITQWCSEMLDSLHPAEVRFRGWAESLKGISQKTSELIQRSEHALCSETRLTIGLFEEQTESTNLFLGNSLIVRLVDMLTPLPDTEVYSNRGASGIDGLIATAAGVHVASGKKSLVMLGDTSLLHDINSLALWTHQEAQPSVIFVSNNDGGAIFDFLPVPANKKRALYQMPHGFLFKHAAMQFGLSYTAPESTQTCIHEIQSHLNRGEGTLLVELITPPEQTSQELKPIVDKVMHDLI</sequence>
<evidence type="ECO:0000256" key="1">
    <source>
        <dbReference type="ARBA" id="ARBA00022428"/>
    </source>
</evidence>
<dbReference type="InterPro" id="IPR029061">
    <property type="entry name" value="THDP-binding"/>
</dbReference>
<comment type="caution">
    <text evidence="10">The sequence shown here is derived from an EMBL/GenBank/DDBJ whole genome shotgun (WGS) entry which is preliminary data.</text>
</comment>
<dbReference type="Proteomes" id="UP000018211">
    <property type="component" value="Unassembled WGS sequence"/>
</dbReference>
<dbReference type="Gene3D" id="3.40.50.970">
    <property type="match status" value="2"/>
</dbReference>
<dbReference type="CDD" id="cd02009">
    <property type="entry name" value="TPP_SHCHC_synthase"/>
    <property type="match status" value="1"/>
</dbReference>
<proteinExistence type="inferred from homology"/>
<comment type="cofactor">
    <cofactor evidence="7">
        <name>thiamine diphosphate</name>
        <dbReference type="ChEBI" id="CHEBI:58937"/>
    </cofactor>
    <text evidence="7">Binds 1 thiamine pyrophosphate per subunit.</text>
</comment>